<organism evidence="2 3">
    <name type="scientific">Apibacter mensalis</name>
    <dbReference type="NCBI Taxonomy" id="1586267"/>
    <lineage>
        <taxon>Bacteria</taxon>
        <taxon>Pseudomonadati</taxon>
        <taxon>Bacteroidota</taxon>
        <taxon>Flavobacteriia</taxon>
        <taxon>Flavobacteriales</taxon>
        <taxon>Weeksellaceae</taxon>
        <taxon>Apibacter</taxon>
    </lineage>
</organism>
<reference evidence="2 3" key="1">
    <citation type="submission" date="2016-01" db="EMBL/GenBank/DDBJ databases">
        <authorList>
            <person name="McClelland M."/>
            <person name="Jain A."/>
            <person name="Saraogi P."/>
            <person name="Mendelson R."/>
            <person name="Westerman R."/>
            <person name="SanMiguel P."/>
            <person name="Csonka L."/>
        </authorList>
    </citation>
    <scope>NUCLEOTIDE SEQUENCE [LARGE SCALE GENOMIC DNA]</scope>
    <source>
        <strain evidence="2 3">R-53146</strain>
    </source>
</reference>
<dbReference type="STRING" id="1586267.GCA_001418685_00284"/>
<keyword evidence="3" id="KW-1185">Reference proteome</keyword>
<feature type="domain" description="Outer membrane protein beta-barrel" evidence="1">
    <location>
        <begin position="20"/>
        <end position="172"/>
    </location>
</feature>
<dbReference type="Proteomes" id="UP000182761">
    <property type="component" value="Unassembled WGS sequence"/>
</dbReference>
<sequence>MRKSVLLFLLIPILSYSQIRFGITGTLQNSSVTKIHNKSSSRYAGSIGALAQIQLDNYYRFFIQPEVSYSLQGEKDKIKLSGKSTKAKFFQNYINIPVYFRAYFSEAESEFFSEIGPQLGILIYQKDKKLEKERYGSNPKNLDASISIGFGYSIFRKSEFFIRYNYGFIDIYDKFYRKQNTSILAFGFAYIFD</sequence>
<evidence type="ECO:0000259" key="1">
    <source>
        <dbReference type="Pfam" id="PF13568"/>
    </source>
</evidence>
<accession>A0A0X3AM42</accession>
<name>A0A0X3AM42_9FLAO</name>
<dbReference type="InterPro" id="IPR025665">
    <property type="entry name" value="Beta-barrel_OMP_2"/>
</dbReference>
<protein>
    <submittedName>
        <fullName evidence="2">Outer membrane protein beta-barrel domain-containing protein</fullName>
    </submittedName>
</protein>
<dbReference type="Pfam" id="PF13568">
    <property type="entry name" value="OMP_b-brl_2"/>
    <property type="match status" value="1"/>
</dbReference>
<evidence type="ECO:0000313" key="2">
    <source>
        <dbReference type="EMBL" id="CVK15461.1"/>
    </source>
</evidence>
<dbReference type="OrthoDB" id="947434at2"/>
<dbReference type="EMBL" id="FCOR01000002">
    <property type="protein sequence ID" value="CVK15461.1"/>
    <property type="molecule type" value="Genomic_DNA"/>
</dbReference>
<dbReference type="RefSeq" id="WP_055424696.1">
    <property type="nucleotide sequence ID" value="NZ_FCOR01000002.1"/>
</dbReference>
<dbReference type="AlphaFoldDB" id="A0A0X3AM42"/>
<gene>
    <name evidence="2" type="ORF">Ga0061079_1026</name>
</gene>
<proteinExistence type="predicted"/>
<evidence type="ECO:0000313" key="3">
    <source>
        <dbReference type="Proteomes" id="UP000182761"/>
    </source>
</evidence>